<reference evidence="4" key="1">
    <citation type="submission" date="2021-01" db="EMBL/GenBank/DDBJ databases">
        <authorList>
            <person name="Corre E."/>
            <person name="Pelletier E."/>
            <person name="Niang G."/>
            <person name="Scheremetjew M."/>
            <person name="Finn R."/>
            <person name="Kale V."/>
            <person name="Holt S."/>
            <person name="Cochrane G."/>
            <person name="Meng A."/>
            <person name="Brown T."/>
            <person name="Cohen L."/>
        </authorList>
    </citation>
    <scope>NUCLEOTIDE SEQUENCE</scope>
    <source>
        <strain evidence="4">CCMP2078</strain>
    </source>
</reference>
<evidence type="ECO:0000259" key="3">
    <source>
        <dbReference type="Pfam" id="PF21057"/>
    </source>
</evidence>
<protein>
    <recommendedName>
        <fullName evidence="5">Hikeshi-like domain-containing protein</fullName>
    </recommendedName>
</protein>
<dbReference type="GO" id="GO:0005829">
    <property type="term" value="C:cytosol"/>
    <property type="evidence" value="ECO:0007669"/>
    <property type="project" value="TreeGrafter"/>
</dbReference>
<dbReference type="PANTHER" id="PTHR12925:SF0">
    <property type="entry name" value="PROTEIN HIKESHI"/>
    <property type="match status" value="1"/>
</dbReference>
<dbReference type="Pfam" id="PF21057">
    <property type="entry name" value="Hikeshi-like_C"/>
    <property type="match status" value="1"/>
</dbReference>
<dbReference type="InterPro" id="IPR031318">
    <property type="entry name" value="OPI10"/>
</dbReference>
<dbReference type="InterPro" id="IPR048364">
    <property type="entry name" value="Hikeshi-like_C"/>
</dbReference>
<feature type="domain" description="Hikeshi-like N-terminal" evidence="2">
    <location>
        <begin position="14"/>
        <end position="93"/>
    </location>
</feature>
<dbReference type="PANTHER" id="PTHR12925">
    <property type="entry name" value="HIKESHI FAMILY MEMBER"/>
    <property type="match status" value="1"/>
</dbReference>
<dbReference type="GO" id="GO:0005634">
    <property type="term" value="C:nucleus"/>
    <property type="evidence" value="ECO:0007669"/>
    <property type="project" value="TreeGrafter"/>
</dbReference>
<dbReference type="EMBL" id="HBEA01000199">
    <property type="protein sequence ID" value="CAD8250676.1"/>
    <property type="molecule type" value="Transcribed_RNA"/>
</dbReference>
<proteinExistence type="inferred from homology"/>
<organism evidence="4">
    <name type="scientific">Pinguiococcus pyrenoidosus</name>
    <dbReference type="NCBI Taxonomy" id="172671"/>
    <lineage>
        <taxon>Eukaryota</taxon>
        <taxon>Sar</taxon>
        <taxon>Stramenopiles</taxon>
        <taxon>Ochrophyta</taxon>
        <taxon>Pinguiophyceae</taxon>
        <taxon>Pinguiochrysidales</taxon>
        <taxon>Pinguiochrysidaceae</taxon>
        <taxon>Pinguiococcus</taxon>
    </lineage>
</organism>
<dbReference type="Pfam" id="PF05603">
    <property type="entry name" value="Hikeshi-like_N"/>
    <property type="match status" value="1"/>
</dbReference>
<evidence type="ECO:0000256" key="1">
    <source>
        <dbReference type="ARBA" id="ARBA00006623"/>
    </source>
</evidence>
<dbReference type="GO" id="GO:0061608">
    <property type="term" value="F:nuclear import signal receptor activity"/>
    <property type="evidence" value="ECO:0007669"/>
    <property type="project" value="TreeGrafter"/>
</dbReference>
<dbReference type="GO" id="GO:0006606">
    <property type="term" value="P:protein import into nucleus"/>
    <property type="evidence" value="ECO:0007669"/>
    <property type="project" value="TreeGrafter"/>
</dbReference>
<gene>
    <name evidence="4" type="ORF">PPYR1160_LOCUS166</name>
</gene>
<dbReference type="InterPro" id="IPR008493">
    <property type="entry name" value="Hikeshi-like_N"/>
</dbReference>
<evidence type="ECO:0000313" key="4">
    <source>
        <dbReference type="EMBL" id="CAD8250676.1"/>
    </source>
</evidence>
<evidence type="ECO:0008006" key="5">
    <source>
        <dbReference type="Google" id="ProtNLM"/>
    </source>
</evidence>
<evidence type="ECO:0000259" key="2">
    <source>
        <dbReference type="Pfam" id="PF05603"/>
    </source>
</evidence>
<dbReference type="AlphaFoldDB" id="A0A7R9U2K6"/>
<comment type="similarity">
    <text evidence="1">Belongs to the OPI10 family.</text>
</comment>
<accession>A0A7R9U2K6</accession>
<name>A0A7R9U2K6_9STRA</name>
<sequence length="190" mass="20826">MSNAAGPPAQFGVVVPGRPLITDFSPVDTQKAVALLEDPADVEELTFFLLPSSPVPQGHGVVLYYSAPPPFESWEVLGAVFAEKPSGTFRTGAGWKEQLRGQPAVQLGISLETIEFIENLQLGASGRDDRMAYGTAVGRDLYNYLMSFEQPLDAPQGLMVLPHHAVDNWLKSFERKSRLDPNFVLKNNIQ</sequence>
<feature type="domain" description="Hikeshi-like C-terminal" evidence="3">
    <location>
        <begin position="139"/>
        <end position="184"/>
    </location>
</feature>